<evidence type="ECO:0000256" key="2">
    <source>
        <dbReference type="ARBA" id="ARBA00004613"/>
    </source>
</evidence>
<dbReference type="InterPro" id="IPR011459">
    <property type="entry name" value="DUF1565"/>
</dbReference>
<keyword evidence="12" id="KW-1185">Reference proteome</keyword>
<dbReference type="SMART" id="SM00710">
    <property type="entry name" value="PbH1"/>
    <property type="match status" value="6"/>
</dbReference>
<dbReference type="InterPro" id="IPR052052">
    <property type="entry name" value="Polysaccharide_Lyase_9"/>
</dbReference>
<organism evidence="11 12">
    <name type="scientific">Geodermatophilus poikilotrophus</name>
    <dbReference type="NCBI Taxonomy" id="1333667"/>
    <lineage>
        <taxon>Bacteria</taxon>
        <taxon>Bacillati</taxon>
        <taxon>Actinomycetota</taxon>
        <taxon>Actinomycetes</taxon>
        <taxon>Geodermatophilales</taxon>
        <taxon>Geodermatophilaceae</taxon>
        <taxon>Geodermatophilus</taxon>
    </lineage>
</organism>
<dbReference type="EMBL" id="FOIE01000005">
    <property type="protein sequence ID" value="SET47366.1"/>
    <property type="molecule type" value="Genomic_DNA"/>
</dbReference>
<evidence type="ECO:0000256" key="1">
    <source>
        <dbReference type="ARBA" id="ARBA00001913"/>
    </source>
</evidence>
<keyword evidence="3" id="KW-0964">Secreted</keyword>
<comment type="subcellular location">
    <subcellularLocation>
        <location evidence="2">Secreted</location>
    </subcellularLocation>
</comment>
<evidence type="ECO:0000256" key="8">
    <source>
        <dbReference type="ARBA" id="ARBA00038263"/>
    </source>
</evidence>
<evidence type="ECO:0000313" key="12">
    <source>
        <dbReference type="Proteomes" id="UP000198507"/>
    </source>
</evidence>
<dbReference type="OrthoDB" id="176279at2"/>
<evidence type="ECO:0000256" key="3">
    <source>
        <dbReference type="ARBA" id="ARBA00022525"/>
    </source>
</evidence>
<name>A0A1I0EQ02_9ACTN</name>
<evidence type="ECO:0000256" key="5">
    <source>
        <dbReference type="ARBA" id="ARBA00022729"/>
    </source>
</evidence>
<dbReference type="InterPro" id="IPR039448">
    <property type="entry name" value="Beta_helix"/>
</dbReference>
<evidence type="ECO:0000259" key="10">
    <source>
        <dbReference type="Pfam" id="PF13229"/>
    </source>
</evidence>
<dbReference type="InterPro" id="IPR012334">
    <property type="entry name" value="Pectin_lyas_fold"/>
</dbReference>
<dbReference type="InterPro" id="IPR006626">
    <property type="entry name" value="PbH1"/>
</dbReference>
<dbReference type="Proteomes" id="UP000198507">
    <property type="component" value="Unassembled WGS sequence"/>
</dbReference>
<reference evidence="12" key="1">
    <citation type="submission" date="2016-10" db="EMBL/GenBank/DDBJ databases">
        <authorList>
            <person name="Varghese N."/>
            <person name="Submissions S."/>
        </authorList>
    </citation>
    <scope>NUCLEOTIDE SEQUENCE [LARGE SCALE GENOMIC DNA]</scope>
    <source>
        <strain evidence="12">DSM 44209</strain>
    </source>
</reference>
<comment type="similarity">
    <text evidence="8">Belongs to the polysaccharide lyase 9 family.</text>
</comment>
<protein>
    <recommendedName>
        <fullName evidence="13">Right handed beta helix region</fullName>
    </recommendedName>
</protein>
<evidence type="ECO:0000256" key="7">
    <source>
        <dbReference type="ARBA" id="ARBA00023239"/>
    </source>
</evidence>
<keyword evidence="5" id="KW-0732">Signal</keyword>
<dbReference type="Gene3D" id="2.160.20.10">
    <property type="entry name" value="Single-stranded right-handed beta-helix, Pectin lyase-like"/>
    <property type="match status" value="1"/>
</dbReference>
<keyword evidence="6" id="KW-0106">Calcium</keyword>
<dbReference type="Pfam" id="PF13229">
    <property type="entry name" value="Beta_helix"/>
    <property type="match status" value="1"/>
</dbReference>
<comment type="cofactor">
    <cofactor evidence="1">
        <name>Ca(2+)</name>
        <dbReference type="ChEBI" id="CHEBI:29108"/>
    </cofactor>
</comment>
<keyword evidence="4" id="KW-0479">Metal-binding</keyword>
<accession>A0A1I0EQ02</accession>
<evidence type="ECO:0008006" key="13">
    <source>
        <dbReference type="Google" id="ProtNLM"/>
    </source>
</evidence>
<dbReference type="PANTHER" id="PTHR40088">
    <property type="entry name" value="PECTATE LYASE (EUROFUNG)"/>
    <property type="match status" value="1"/>
</dbReference>
<evidence type="ECO:0000313" key="11">
    <source>
        <dbReference type="EMBL" id="SET47366.1"/>
    </source>
</evidence>
<dbReference type="PANTHER" id="PTHR40088:SF1">
    <property type="entry name" value="PECTATE LYASE PEL9"/>
    <property type="match status" value="1"/>
</dbReference>
<sequence length="541" mass="56793">MPAREVERARIVLLAADRKEAEATKEDTMRLTGVRALMIAALTTAGTLAKVSSATATPPLLSDSEVGAQARPDLGWASRTPTGQIHVAQTSPASDANPGTPSAPVRTIARGLTLVQPGQAVVVHAGTYPERLRTGKDGTATQPIWIQGAAGESRPVLLGSTSTGTSPLLRMNRPYWVVRGLVLNAGGAAANAVRVENTSSVLVDDVEAYGGTAPVGVAFVNAKHSAVRNSRIHNFSRGTEDSHGVGIFPDSSGILVSGNDSWGNSGDSVQCAGPRETGFGTLDPTDVTIENNRYGNRHKNGTARRADRENAVDIKSCQRVTIRGNKMMGYRSAPSSPQGTALVVHYHADAVLIENNRIWDSNSAASLGSEINTGLGSVVFRRNLVFNLVHSGSSKGAFGVRVAPARVAEIYHNTLYAIPVDVAPTSANYALSVGQEAVVQRAVVINNIVDLAGRGLRVGTVTALTVDRNLFYRTASDVPAGSLTGNPMWRPDPVNNDFYTRDASPARDVALPTGSSYCGAGPDLGFLETCTPDSTAVNPVT</sequence>
<dbReference type="InterPro" id="IPR011050">
    <property type="entry name" value="Pectin_lyase_fold/virulence"/>
</dbReference>
<dbReference type="GO" id="GO:0016837">
    <property type="term" value="F:carbon-oxygen lyase activity, acting on polysaccharides"/>
    <property type="evidence" value="ECO:0007669"/>
    <property type="project" value="TreeGrafter"/>
</dbReference>
<proteinExistence type="inferred from homology"/>
<dbReference type="Pfam" id="PF07602">
    <property type="entry name" value="DUF1565"/>
    <property type="match status" value="1"/>
</dbReference>
<gene>
    <name evidence="11" type="ORF">SAMN04488546_2512</name>
</gene>
<dbReference type="AlphaFoldDB" id="A0A1I0EQ02"/>
<keyword evidence="7" id="KW-0456">Lyase</keyword>
<feature type="domain" description="Right handed beta helix" evidence="10">
    <location>
        <begin position="189"/>
        <end position="301"/>
    </location>
</feature>
<evidence type="ECO:0000256" key="6">
    <source>
        <dbReference type="ARBA" id="ARBA00022837"/>
    </source>
</evidence>
<evidence type="ECO:0000256" key="4">
    <source>
        <dbReference type="ARBA" id="ARBA00022723"/>
    </source>
</evidence>
<dbReference type="RefSeq" id="WP_091444513.1">
    <property type="nucleotide sequence ID" value="NZ_FOIE01000005.1"/>
</dbReference>
<evidence type="ECO:0000259" key="9">
    <source>
        <dbReference type="Pfam" id="PF07602"/>
    </source>
</evidence>
<dbReference type="GO" id="GO:0046872">
    <property type="term" value="F:metal ion binding"/>
    <property type="evidence" value="ECO:0007669"/>
    <property type="project" value="UniProtKB-KW"/>
</dbReference>
<dbReference type="GO" id="GO:0005576">
    <property type="term" value="C:extracellular region"/>
    <property type="evidence" value="ECO:0007669"/>
    <property type="project" value="UniProtKB-SubCell"/>
</dbReference>
<feature type="domain" description="DUF1565" evidence="9">
    <location>
        <begin position="94"/>
        <end position="131"/>
    </location>
</feature>
<dbReference type="SUPFAM" id="SSF51126">
    <property type="entry name" value="Pectin lyase-like"/>
    <property type="match status" value="1"/>
</dbReference>